<dbReference type="EMBL" id="JAERRB010000001">
    <property type="protein sequence ID" value="MBL0739976.1"/>
    <property type="molecule type" value="Genomic_DNA"/>
</dbReference>
<evidence type="ECO:0000259" key="2">
    <source>
        <dbReference type="Pfam" id="PF03807"/>
    </source>
</evidence>
<dbReference type="Gene3D" id="3.40.50.720">
    <property type="entry name" value="NAD(P)-binding Rossmann-like Domain"/>
    <property type="match status" value="1"/>
</dbReference>
<evidence type="ECO:0000256" key="1">
    <source>
        <dbReference type="ARBA" id="ARBA00023002"/>
    </source>
</evidence>
<dbReference type="InterPro" id="IPR036291">
    <property type="entry name" value="NAD(P)-bd_dom_sf"/>
</dbReference>
<protein>
    <submittedName>
        <fullName evidence="3">Prephenate dehydrogenase/arogenate dehydrogenase family protein</fullName>
    </submittedName>
</protein>
<dbReference type="InterPro" id="IPR051267">
    <property type="entry name" value="STEAP_metalloreductase"/>
</dbReference>
<dbReference type="InterPro" id="IPR028939">
    <property type="entry name" value="P5C_Rdtase_cat_N"/>
</dbReference>
<name>A0ABS1KKJ0_9BACT</name>
<dbReference type="RefSeq" id="WP_202006936.1">
    <property type="nucleotide sequence ID" value="NZ_JAERRB010000001.1"/>
</dbReference>
<comment type="caution">
    <text evidence="3">The sequence shown here is derived from an EMBL/GenBank/DDBJ whole genome shotgun (WGS) entry which is preliminary data.</text>
</comment>
<dbReference type="PANTHER" id="PTHR14239">
    <property type="entry name" value="DUDULIN-RELATED"/>
    <property type="match status" value="1"/>
</dbReference>
<evidence type="ECO:0000313" key="4">
    <source>
        <dbReference type="Proteomes" id="UP000613030"/>
    </source>
</evidence>
<dbReference type="Pfam" id="PF03807">
    <property type="entry name" value="F420_oxidored"/>
    <property type="match status" value="1"/>
</dbReference>
<accession>A0ABS1KKJ0</accession>
<dbReference type="SUPFAM" id="SSF51735">
    <property type="entry name" value="NAD(P)-binding Rossmann-fold domains"/>
    <property type="match status" value="1"/>
</dbReference>
<dbReference type="Proteomes" id="UP000613030">
    <property type="component" value="Unassembled WGS sequence"/>
</dbReference>
<evidence type="ECO:0000313" key="3">
    <source>
        <dbReference type="EMBL" id="MBL0739976.1"/>
    </source>
</evidence>
<feature type="domain" description="Pyrroline-5-carboxylate reductase catalytic N-terminal" evidence="2">
    <location>
        <begin position="2"/>
        <end position="93"/>
    </location>
</feature>
<keyword evidence="1" id="KW-0560">Oxidoreductase</keyword>
<gene>
    <name evidence="3" type="ORF">JI741_02045</name>
</gene>
<reference evidence="3 4" key="1">
    <citation type="submission" date="2021-01" db="EMBL/GenBank/DDBJ databases">
        <title>Chryseolinea sp. Jin1 Genome sequencing and assembly.</title>
        <authorList>
            <person name="Kim I."/>
        </authorList>
    </citation>
    <scope>NUCLEOTIDE SEQUENCE [LARGE SCALE GENOMIC DNA]</scope>
    <source>
        <strain evidence="3 4">Jin1</strain>
    </source>
</reference>
<sequence>MKIGIIGTGAIGGTLAKKLAAAGHDVKVTNASAEHELANTAARLGVAHASLRQVVSGVDVVIVSIPTNAIAELPKDLFSGVPDNVIVVDTSNHYPTRDGEMNVFNEKLESVWVSEQLGRPVIKAFNNLLAHSLEHSGKAKGEPERVAMAISGDDEKARRVISTLVDDAGFDPVDNGSLSESWRHQPGMPGYCTELNASELKQALVDKDGIKGKGASLRDKSMEIFTGLTATPTHEEILTILRSLFPTNPKQHNAILEKADSAS</sequence>
<keyword evidence="4" id="KW-1185">Reference proteome</keyword>
<proteinExistence type="predicted"/>
<organism evidence="3 4">
    <name type="scientific">Chryseolinea lacunae</name>
    <dbReference type="NCBI Taxonomy" id="2801331"/>
    <lineage>
        <taxon>Bacteria</taxon>
        <taxon>Pseudomonadati</taxon>
        <taxon>Bacteroidota</taxon>
        <taxon>Cytophagia</taxon>
        <taxon>Cytophagales</taxon>
        <taxon>Fulvivirgaceae</taxon>
        <taxon>Chryseolinea</taxon>
    </lineage>
</organism>